<sequence length="59" mass="6538">MWGSSGSGIRGFSFFRAALEEASLYEVRSLSAAMPASLLGCCVYKQEQVGNYVYDWGYK</sequence>
<keyword evidence="2" id="KW-1185">Reference proteome</keyword>
<dbReference type="AlphaFoldDB" id="A0A2W0HHM8"/>
<accession>A0A2W0HHM8</accession>
<protein>
    <submittedName>
        <fullName evidence="1">Uncharacterized protein</fullName>
    </submittedName>
</protein>
<evidence type="ECO:0000313" key="1">
    <source>
        <dbReference type="EMBL" id="PYZ96935.1"/>
    </source>
</evidence>
<dbReference type="EMBL" id="PDOF01000002">
    <property type="protein sequence ID" value="PYZ96935.1"/>
    <property type="molecule type" value="Genomic_DNA"/>
</dbReference>
<proteinExistence type="predicted"/>
<name>A0A2W0HHM8_9BACI</name>
<dbReference type="Proteomes" id="UP000248066">
    <property type="component" value="Unassembled WGS sequence"/>
</dbReference>
<reference evidence="1 2" key="1">
    <citation type="submission" date="2017-10" db="EMBL/GenBank/DDBJ databases">
        <title>Bacillus sp. nov., a halophilic bacterium isolated from a Yangshapao Lake.</title>
        <authorList>
            <person name="Wang H."/>
        </authorList>
    </citation>
    <scope>NUCLEOTIDE SEQUENCE [LARGE SCALE GENOMIC DNA]</scope>
    <source>
        <strain evidence="1 2">YSP-3</strain>
    </source>
</reference>
<evidence type="ECO:0000313" key="2">
    <source>
        <dbReference type="Proteomes" id="UP000248066"/>
    </source>
</evidence>
<comment type="caution">
    <text evidence="1">The sequence shown here is derived from an EMBL/GenBank/DDBJ whole genome shotgun (WGS) entry which is preliminary data.</text>
</comment>
<gene>
    <name evidence="1" type="ORF">CR205_14775</name>
</gene>
<organism evidence="1 2">
    <name type="scientific">Alteribacter lacisalsi</name>
    <dbReference type="NCBI Taxonomy" id="2045244"/>
    <lineage>
        <taxon>Bacteria</taxon>
        <taxon>Bacillati</taxon>
        <taxon>Bacillota</taxon>
        <taxon>Bacilli</taxon>
        <taxon>Bacillales</taxon>
        <taxon>Bacillaceae</taxon>
        <taxon>Alteribacter</taxon>
    </lineage>
</organism>